<dbReference type="Gene3D" id="3.30.70.1320">
    <property type="entry name" value="Multidrug efflux transporter AcrB pore domain like"/>
    <property type="match status" value="1"/>
</dbReference>
<feature type="transmembrane region" description="Helical" evidence="2">
    <location>
        <begin position="7"/>
        <end position="29"/>
    </location>
</feature>
<dbReference type="SUPFAM" id="SSF82866">
    <property type="entry name" value="Multidrug efflux transporter AcrB transmembrane domain"/>
    <property type="match status" value="2"/>
</dbReference>
<organism evidence="3 4">
    <name type="scientific">Azospirillum picis</name>
    <dbReference type="NCBI Taxonomy" id="488438"/>
    <lineage>
        <taxon>Bacteria</taxon>
        <taxon>Pseudomonadati</taxon>
        <taxon>Pseudomonadota</taxon>
        <taxon>Alphaproteobacteria</taxon>
        <taxon>Rhodospirillales</taxon>
        <taxon>Azospirillaceae</taxon>
        <taxon>Azospirillum</taxon>
    </lineage>
</organism>
<feature type="transmembrane region" description="Helical" evidence="2">
    <location>
        <begin position="390"/>
        <end position="411"/>
    </location>
</feature>
<feature type="transmembrane region" description="Helical" evidence="2">
    <location>
        <begin position="909"/>
        <end position="934"/>
    </location>
</feature>
<evidence type="ECO:0000256" key="2">
    <source>
        <dbReference type="SAM" id="Phobius"/>
    </source>
</evidence>
<dbReference type="SUPFAM" id="SSF82714">
    <property type="entry name" value="Multidrug efflux transporter AcrB TolC docking domain, DN and DC subdomains"/>
    <property type="match status" value="2"/>
</dbReference>
<dbReference type="Gene3D" id="1.20.1640.10">
    <property type="entry name" value="Multidrug efflux transporter AcrB transmembrane domain"/>
    <property type="match status" value="2"/>
</dbReference>
<dbReference type="PRINTS" id="PR00702">
    <property type="entry name" value="ACRIFLAVINRP"/>
</dbReference>
<dbReference type="EMBL" id="JAUSVU010000020">
    <property type="protein sequence ID" value="MDQ0535720.1"/>
    <property type="molecule type" value="Genomic_DNA"/>
</dbReference>
<feature type="transmembrane region" description="Helical" evidence="2">
    <location>
        <begin position="954"/>
        <end position="975"/>
    </location>
</feature>
<accession>A0ABU0MQG4</accession>
<gene>
    <name evidence="3" type="ORF">QO018_004604</name>
</gene>
<dbReference type="PANTHER" id="PTHR32063">
    <property type="match status" value="1"/>
</dbReference>
<dbReference type="SUPFAM" id="SSF82693">
    <property type="entry name" value="Multidrug efflux transporter AcrB pore domain, PN1, PN2, PC1 and PC2 subdomains"/>
    <property type="match status" value="4"/>
</dbReference>
<dbReference type="Gene3D" id="3.30.70.1440">
    <property type="entry name" value="Multidrug efflux transporter AcrB pore domain"/>
    <property type="match status" value="1"/>
</dbReference>
<dbReference type="InterPro" id="IPR027463">
    <property type="entry name" value="AcrB_DN_DC_subdom"/>
</dbReference>
<feature type="transmembrane region" description="Helical" evidence="2">
    <location>
        <begin position="431"/>
        <end position="451"/>
    </location>
</feature>
<evidence type="ECO:0000256" key="1">
    <source>
        <dbReference type="SAM" id="MobiDB-lite"/>
    </source>
</evidence>
<proteinExistence type="predicted"/>
<dbReference type="Proteomes" id="UP001244552">
    <property type="component" value="Unassembled WGS sequence"/>
</dbReference>
<feature type="region of interest" description="Disordered" evidence="1">
    <location>
        <begin position="1024"/>
        <end position="1053"/>
    </location>
</feature>
<keyword evidence="2" id="KW-0472">Membrane</keyword>
<reference evidence="3 4" key="1">
    <citation type="submission" date="2023-07" db="EMBL/GenBank/DDBJ databases">
        <title>Genomic Encyclopedia of Type Strains, Phase IV (KMG-IV): sequencing the most valuable type-strain genomes for metagenomic binning, comparative biology and taxonomic classification.</title>
        <authorList>
            <person name="Goeker M."/>
        </authorList>
    </citation>
    <scope>NUCLEOTIDE SEQUENCE [LARGE SCALE GENOMIC DNA]</scope>
    <source>
        <strain evidence="3 4">DSM 19922</strain>
    </source>
</reference>
<dbReference type="Pfam" id="PF00873">
    <property type="entry name" value="ACR_tran"/>
    <property type="match status" value="1"/>
</dbReference>
<keyword evidence="2" id="KW-1133">Transmembrane helix</keyword>
<feature type="transmembrane region" description="Helical" evidence="2">
    <location>
        <begin position="987"/>
        <end position="1013"/>
    </location>
</feature>
<keyword evidence="4" id="KW-1185">Reference proteome</keyword>
<evidence type="ECO:0000313" key="4">
    <source>
        <dbReference type="Proteomes" id="UP001244552"/>
    </source>
</evidence>
<keyword evidence="2" id="KW-0812">Transmembrane</keyword>
<dbReference type="InterPro" id="IPR001036">
    <property type="entry name" value="Acrflvin-R"/>
</dbReference>
<evidence type="ECO:0000313" key="3">
    <source>
        <dbReference type="EMBL" id="MDQ0535720.1"/>
    </source>
</evidence>
<feature type="transmembrane region" description="Helical" evidence="2">
    <location>
        <begin position="463"/>
        <end position="481"/>
    </location>
</feature>
<protein>
    <submittedName>
        <fullName evidence="3">Multidrug efflux pump</fullName>
    </submittedName>
</protein>
<dbReference type="PANTHER" id="PTHR32063:SF78">
    <property type="entry name" value="ACRB_ACRD_ACRF FAMILY PROTEIN"/>
    <property type="match status" value="1"/>
</dbReference>
<dbReference type="Gene3D" id="3.30.2090.10">
    <property type="entry name" value="Multidrug efflux transporter AcrB TolC docking domain, DN and DC subdomains"/>
    <property type="match status" value="2"/>
</dbReference>
<feature type="transmembrane region" description="Helical" evidence="2">
    <location>
        <begin position="360"/>
        <end position="384"/>
    </location>
</feature>
<name>A0ABU0MQG4_9PROT</name>
<dbReference type="RefSeq" id="WP_209987565.1">
    <property type="nucleotide sequence ID" value="NZ_JAGINO010000022.1"/>
</dbReference>
<dbReference type="Gene3D" id="3.30.70.1430">
    <property type="entry name" value="Multidrug efflux transporter AcrB pore domain"/>
    <property type="match status" value="2"/>
</dbReference>
<feature type="transmembrane region" description="Helical" evidence="2">
    <location>
        <begin position="859"/>
        <end position="876"/>
    </location>
</feature>
<feature type="transmembrane region" description="Helical" evidence="2">
    <location>
        <begin position="337"/>
        <end position="353"/>
    </location>
</feature>
<sequence length="1053" mass="112432">MNISAPFILRPVATGLLMLAIVLLGLLGYRALPISSLPSVDFPTLRVTTQLPGAAPDVMASSVTAPLERQLGQIAGISSMISTSSFGLSVITIQFDLSRDIDAASQDVQSAISAASGTLPKGLPNPPVYDKVNPADTPVMVLALSSDSLRLETVSDAADTLLAQKLSQVEGVGYVGIEGGLRPAVRVQVNPAAVAGLGLTLEDVRTTITQANVNAPKGSFDGPRQSWSIGVNDQISTAAAYRPIIVAYKNGGPVRLSDIGTVVDSVENSRLAAWHDGKPAVLLNVLRQPGANIIDTVDRIRRLLPSLESTLPPQIHMAVLTDRTETIRASVLDVQKTLVLTAGLVVMVIFLFLRKAWATVIPAAALPLSLIGTFGIMSLCGFSLDNLSLMALTIASGFVVDDAIVMIENIVRYIEKGEKPLAAALKGARQIGFTVISLTLSLIAVFIPLLFMGGVVGRLFREFAITLSIAVLVSAVISLTLTPMMCARLLKPEAESRPNGLFRWTERGFDALLNSYAASLRVVLRHQPATLMVTVATLAATLYLYDVVPKGFLPQQDTGVIIGVTDAAPSISVKAMAERQREVAEIVRRDPDVAGVASFVGTGTVNPTNNAGSLTIALKPRDRRSSSAEEIIARLREATSGLKGVSLFMQAVQDVQIDSRVSRTQYQYVLQDADPQELEAWTPRLLAALRARPELTDVATDQQPDGLQVYLTIDRDAASRLHVLPQAIDDTLYDAFGQRQVSTIYTQTNQYRVILEVEPSFQMDPESLSKIYVKSSAGGVVPLDALVTVERKTAPLVITHQGQFPSVTLSFNVAQGVSLGHAVAAIGEARESIGMPATATARFAGTAAEFRSSLETQPWLILAAVVAVYIVLGVLYESTIHPVTILSTLPSAGIGALLALMATGHDLSLIALVGIVLLIGIVKKNAIMMIDFALEAERHQGMAPERSIYEASLLRFRPIMMTTMAALLGALPLALEHGTGSELRRPMGIAIVGGLLLSQVLTLYTTPVVYLYMDRLGRFLRPQRRRSAPLPDNGLPDNGLPDNGRSPGRAAAE</sequence>
<dbReference type="NCBIfam" id="NF033617">
    <property type="entry name" value="RND_permease_2"/>
    <property type="match status" value="1"/>
</dbReference>
<comment type="caution">
    <text evidence="3">The sequence shown here is derived from an EMBL/GenBank/DDBJ whole genome shotgun (WGS) entry which is preliminary data.</text>
</comment>